<dbReference type="Pfam" id="PF01900">
    <property type="entry name" value="RNase_P_Rpp14"/>
    <property type="match status" value="1"/>
</dbReference>
<comment type="caution">
    <text evidence="3">The sequence shown here is derived from an EMBL/GenBank/DDBJ whole genome shotgun (WGS) entry which is preliminary data.</text>
</comment>
<dbReference type="GO" id="GO:0030681">
    <property type="term" value="C:multimeric ribonuclease P complex"/>
    <property type="evidence" value="ECO:0007669"/>
    <property type="project" value="TreeGrafter"/>
</dbReference>
<dbReference type="PANTHER" id="PTHR15441:SF2">
    <property type="entry name" value="RIBONUCLEASE P_MRP PROTEIN SUBUNIT POP5"/>
    <property type="match status" value="1"/>
</dbReference>
<sequence length="182" mass="21251">MVRIKNRYILFELLYPPSDCMASEDIIFQHRNPNKTKSVINPKTIIYELRKQIKLYLGEQGLGKANMTLQMKYFNNVTSVGILKCSAEYYKTVVLGLSMIQNFNNDKEKIIVNVVKLSGTINKLQDHSIKRNKELIKRIQFQTQTNNNLGYYLEQKQSEQLSQFLSEENKQIHVADEPVEME</sequence>
<keyword evidence="2" id="KW-0819">tRNA processing</keyword>
<gene>
    <name evidence="3" type="ORF">AWRI3580_g3287</name>
</gene>
<dbReference type="GO" id="GO:0033204">
    <property type="term" value="F:ribonuclease P RNA binding"/>
    <property type="evidence" value="ECO:0007669"/>
    <property type="project" value="TreeGrafter"/>
</dbReference>
<dbReference type="GO" id="GO:0001682">
    <property type="term" value="P:tRNA 5'-leader removal"/>
    <property type="evidence" value="ECO:0007669"/>
    <property type="project" value="InterPro"/>
</dbReference>
<comment type="similarity">
    <text evidence="1">Belongs to the eukaryotic/archaeal RNase P protein component 2 family.</text>
</comment>
<dbReference type="InterPro" id="IPR038085">
    <property type="entry name" value="Rnp2-like_sf"/>
</dbReference>
<evidence type="ECO:0000256" key="1">
    <source>
        <dbReference type="ARBA" id="ARBA00010800"/>
    </source>
</evidence>
<dbReference type="STRING" id="29833.A0A1E5RD88"/>
<evidence type="ECO:0000313" key="4">
    <source>
        <dbReference type="Proteomes" id="UP000095358"/>
    </source>
</evidence>
<dbReference type="AlphaFoldDB" id="A0A1E5RD88"/>
<organism evidence="3 4">
    <name type="scientific">Hanseniaspora uvarum</name>
    <name type="common">Yeast</name>
    <name type="synonym">Kloeckera apiculata</name>
    <dbReference type="NCBI Taxonomy" id="29833"/>
    <lineage>
        <taxon>Eukaryota</taxon>
        <taxon>Fungi</taxon>
        <taxon>Dikarya</taxon>
        <taxon>Ascomycota</taxon>
        <taxon>Saccharomycotina</taxon>
        <taxon>Saccharomycetes</taxon>
        <taxon>Saccharomycodales</taxon>
        <taxon>Saccharomycodaceae</taxon>
        <taxon>Hanseniaspora</taxon>
    </lineage>
</organism>
<keyword evidence="4" id="KW-1185">Reference proteome</keyword>
<evidence type="ECO:0000313" key="3">
    <source>
        <dbReference type="EMBL" id="OEJ84865.1"/>
    </source>
</evidence>
<reference evidence="4" key="1">
    <citation type="journal article" date="2016" name="Genome Announc.">
        <title>Genome sequences of three species of Hanseniaspora isolated from spontaneous wine fermentations.</title>
        <authorList>
            <person name="Sternes P.R."/>
            <person name="Lee D."/>
            <person name="Kutyna D.R."/>
            <person name="Borneman A.R."/>
        </authorList>
    </citation>
    <scope>NUCLEOTIDE SEQUENCE [LARGE SCALE GENOMIC DNA]</scope>
    <source>
        <strain evidence="4">AWRI3580</strain>
    </source>
</reference>
<dbReference type="OrthoDB" id="24745at2759"/>
<name>A0A1E5RD88_HANUV</name>
<dbReference type="GO" id="GO:0000172">
    <property type="term" value="C:ribonuclease MRP complex"/>
    <property type="evidence" value="ECO:0007669"/>
    <property type="project" value="TreeGrafter"/>
</dbReference>
<dbReference type="Gene3D" id="3.30.70.3250">
    <property type="entry name" value="Ribonuclease P, Pop5 subunit"/>
    <property type="match status" value="1"/>
</dbReference>
<accession>A0A1E5RD88</accession>
<dbReference type="Proteomes" id="UP000095358">
    <property type="component" value="Unassembled WGS sequence"/>
</dbReference>
<dbReference type="SUPFAM" id="SSF160350">
    <property type="entry name" value="Rnp2-like"/>
    <property type="match status" value="1"/>
</dbReference>
<protein>
    <submittedName>
        <fullName evidence="3">Ribonuclease P/MRP protein subunit POP5</fullName>
    </submittedName>
</protein>
<dbReference type="GO" id="GO:0005730">
    <property type="term" value="C:nucleolus"/>
    <property type="evidence" value="ECO:0007669"/>
    <property type="project" value="TreeGrafter"/>
</dbReference>
<dbReference type="EMBL" id="LPNN01000007">
    <property type="protein sequence ID" value="OEJ84865.1"/>
    <property type="molecule type" value="Genomic_DNA"/>
</dbReference>
<dbReference type="VEuPathDB" id="FungiDB:AWRI3580_g3287"/>
<evidence type="ECO:0000256" key="2">
    <source>
        <dbReference type="ARBA" id="ARBA00022694"/>
    </source>
</evidence>
<dbReference type="InterPro" id="IPR002759">
    <property type="entry name" value="Pop5/Rpp14/Rnp2-like"/>
</dbReference>
<proteinExistence type="inferred from homology"/>
<dbReference type="PANTHER" id="PTHR15441">
    <property type="entry name" value="RIBONUCLEASE P PROTEIN SUBUNIT P14"/>
    <property type="match status" value="1"/>
</dbReference>